<keyword evidence="2" id="KW-0175">Coiled coil</keyword>
<name>L7M0F0_RHIPC</name>
<dbReference type="Gene3D" id="2.60.40.150">
    <property type="entry name" value="C2 domain"/>
    <property type="match status" value="1"/>
</dbReference>
<feature type="compositionally biased region" description="Basic and acidic residues" evidence="3">
    <location>
        <begin position="69"/>
        <end position="78"/>
    </location>
</feature>
<dbReference type="InterPro" id="IPR008936">
    <property type="entry name" value="Rho_GTPase_activation_prot"/>
</dbReference>
<dbReference type="EMBL" id="GACK01007687">
    <property type="protein sequence ID" value="JAA57347.1"/>
    <property type="molecule type" value="mRNA"/>
</dbReference>
<feature type="region of interest" description="Disordered" evidence="3">
    <location>
        <begin position="640"/>
        <end position="754"/>
    </location>
</feature>
<dbReference type="Pfam" id="PF25321">
    <property type="entry name" value="PH_RASGAP"/>
    <property type="match status" value="1"/>
</dbReference>
<feature type="coiled-coil region" evidence="2">
    <location>
        <begin position="839"/>
        <end position="891"/>
    </location>
</feature>
<dbReference type="CDD" id="cd05136">
    <property type="entry name" value="RasGAP_DAB2IP"/>
    <property type="match status" value="1"/>
</dbReference>
<keyword evidence="1" id="KW-0343">GTPase activation</keyword>
<dbReference type="PANTHER" id="PTHR10194:SF60">
    <property type="entry name" value="RAS GTPASE-ACTIVATING PROTEIN RASKOL"/>
    <property type="match status" value="1"/>
</dbReference>
<dbReference type="SMART" id="SM00239">
    <property type="entry name" value="C2"/>
    <property type="match status" value="1"/>
</dbReference>
<dbReference type="Pfam" id="PF12004">
    <property type="entry name" value="DAB2P_C"/>
    <property type="match status" value="1"/>
</dbReference>
<dbReference type="AlphaFoldDB" id="L7M0F0"/>
<dbReference type="InterPro" id="IPR057606">
    <property type="entry name" value="SynGAP1-like_PH"/>
</dbReference>
<dbReference type="SUPFAM" id="SSF49562">
    <property type="entry name" value="C2 domain (Calcium/lipid-binding domain, CaLB)"/>
    <property type="match status" value="1"/>
</dbReference>
<dbReference type="PROSITE" id="PS50018">
    <property type="entry name" value="RAS_GTPASE_ACTIV_2"/>
    <property type="match status" value="1"/>
</dbReference>
<reference evidence="6" key="2">
    <citation type="journal article" date="2015" name="J. Proteomics">
        <title>Sexual differences in the sialomes of the zebra tick, Rhipicephalus pulchellus.</title>
        <authorList>
            <person name="Tan A.W."/>
            <person name="Francischetti I.M."/>
            <person name="Slovak M."/>
            <person name="Kini R.M."/>
            <person name="Ribeiro J.M."/>
        </authorList>
    </citation>
    <scope>NUCLEOTIDE SEQUENCE</scope>
    <source>
        <tissue evidence="6">Salivary gland</tissue>
    </source>
</reference>
<feature type="region of interest" description="Disordered" evidence="3">
    <location>
        <begin position="59"/>
        <end position="129"/>
    </location>
</feature>
<feature type="domain" description="C2" evidence="4">
    <location>
        <begin position="160"/>
        <end position="278"/>
    </location>
</feature>
<dbReference type="InterPro" id="IPR000008">
    <property type="entry name" value="C2_dom"/>
</dbReference>
<proteinExistence type="evidence at transcript level"/>
<feature type="compositionally biased region" description="Basic and acidic residues" evidence="3">
    <location>
        <begin position="14"/>
        <end position="23"/>
    </location>
</feature>
<evidence type="ECO:0000256" key="2">
    <source>
        <dbReference type="SAM" id="Coils"/>
    </source>
</evidence>
<dbReference type="InterPro" id="IPR035892">
    <property type="entry name" value="C2_domain_sf"/>
</dbReference>
<dbReference type="GO" id="GO:0005096">
    <property type="term" value="F:GTPase activator activity"/>
    <property type="evidence" value="ECO:0007669"/>
    <property type="project" value="UniProtKB-KW"/>
</dbReference>
<feature type="compositionally biased region" description="Low complexity" evidence="3">
    <location>
        <begin position="721"/>
        <end position="751"/>
    </location>
</feature>
<protein>
    <submittedName>
        <fullName evidence="6">Putative inter-male aggressive behavior</fullName>
    </submittedName>
</protein>
<evidence type="ECO:0000313" key="6">
    <source>
        <dbReference type="EMBL" id="JAA57347.1"/>
    </source>
</evidence>
<dbReference type="SUPFAM" id="SSF48350">
    <property type="entry name" value="GTPase activation domain, GAP"/>
    <property type="match status" value="1"/>
</dbReference>
<sequence>MALDCLASPEQEAAQERSSDEVRQGGSATSTPVLGARVPDATATPSRIVSFFSKRSLKQNPLKRTKSVSKLERARRAEAPPPRLRGSRSHESLLQSPGGPWGLEGARLGPLHPSLRNHPAQGQAWGPAPRGAGEHWFELAPRDGPACVYACRSRQQCLHWLARLRQAAQPQRDAIRRTENALRLWVLEAKGLAPKKRYFCELRLDGTLYARTSAKLKSQLCFWGEHFEFSHLPAVNTLTVTVFREADRRKRRDKSTALGMVTVPLVPARAHHVTEKWYPLVPELKGPPTPGAKESTPPSVRLKWRYQSLEVQPLASYQPFLQYLKRDFGPLCRLLEPVLGVRLKEEIATGLVSIMHREEMAQEFLTQLVMADLQDIGDQHLTFRGNSLATKATEAYLKLLGDGYLQDTLGPFIRDILASNLDCEVDPAKVSGGSGALQRQQALLRQRVQQAWQRITQSAHSFPRDLRMLFHGYRQRLGGSTHEEELCDNLISGSIFLRCLCPAILSPSLFGLAPEYPDERAARSLTLIAKTIQTLANFTRFGGKESFMEFMNDFVEKEWSTMKTFLKVISSPVSTESNPSGAEAGIEVPCVVDLGLELAQLQMMLRECLPQLEGKEGEAALRAALDGRPRSRGQVLSCLEANPAPAPQPRSSTLPRSALAPSTTIPRELPRALPDLLTTMPSGQGPTAVSHGLPPQPGGCPPLAFSNPVYRWGGLQDPQQESLTGGESGSSGHSSATESEASGTSSPSSPHLWEDNFLGAAGELAGRSRENDERFPHRSLREYEREVAQLKRLMGQLQRKLSLAETQLQQQQQHPLSATLGAESTEEQQQRRQEKDLQMKSIITRLITVEDELRREQREMQGMIRAKQQLIDAQERKIQTLDAANQRLLGALAQLRQHYQDQVQLEPRLLANGASSPPPPSYRSSSC</sequence>
<dbReference type="PROSITE" id="PS50004">
    <property type="entry name" value="C2"/>
    <property type="match status" value="1"/>
</dbReference>
<accession>L7M0F0</accession>
<evidence type="ECO:0000259" key="5">
    <source>
        <dbReference type="PROSITE" id="PS50018"/>
    </source>
</evidence>
<feature type="domain" description="Ras-GAP" evidence="5">
    <location>
        <begin position="343"/>
        <end position="537"/>
    </location>
</feature>
<feature type="region of interest" description="Disordered" evidence="3">
    <location>
        <begin position="1"/>
        <end position="45"/>
    </location>
</feature>
<dbReference type="InterPro" id="IPR039360">
    <property type="entry name" value="Ras_GTPase"/>
</dbReference>
<evidence type="ECO:0000256" key="1">
    <source>
        <dbReference type="ARBA" id="ARBA00022468"/>
    </source>
</evidence>
<evidence type="ECO:0000259" key="4">
    <source>
        <dbReference type="PROSITE" id="PS50004"/>
    </source>
</evidence>
<feature type="region of interest" description="Disordered" evidence="3">
    <location>
        <begin position="806"/>
        <end position="836"/>
    </location>
</feature>
<reference evidence="6" key="1">
    <citation type="submission" date="2012-11" db="EMBL/GenBank/DDBJ databases">
        <authorList>
            <person name="Lucero-Rivera Y.E."/>
            <person name="Tovar-Ramirez D."/>
        </authorList>
    </citation>
    <scope>NUCLEOTIDE SEQUENCE</scope>
    <source>
        <tissue evidence="6">Salivary gland</tissue>
    </source>
</reference>
<dbReference type="Pfam" id="PF00168">
    <property type="entry name" value="C2"/>
    <property type="match status" value="1"/>
</dbReference>
<evidence type="ECO:0000256" key="3">
    <source>
        <dbReference type="SAM" id="MobiDB-lite"/>
    </source>
</evidence>
<dbReference type="Gene3D" id="1.10.506.10">
    <property type="entry name" value="GTPase Activation - p120gap, domain 1"/>
    <property type="match status" value="2"/>
</dbReference>
<dbReference type="InterPro" id="IPR021887">
    <property type="entry name" value="DAB2P_C"/>
</dbReference>
<dbReference type="SMART" id="SM00323">
    <property type="entry name" value="RasGAP"/>
    <property type="match status" value="1"/>
</dbReference>
<dbReference type="Pfam" id="PF00616">
    <property type="entry name" value="RasGAP"/>
    <property type="match status" value="2"/>
</dbReference>
<feature type="compositionally biased region" description="Polar residues" evidence="3">
    <location>
        <begin position="649"/>
        <end position="665"/>
    </location>
</feature>
<dbReference type="InterPro" id="IPR001936">
    <property type="entry name" value="RasGAP_dom"/>
</dbReference>
<organism evidence="6">
    <name type="scientific">Rhipicephalus pulchellus</name>
    <name type="common">Yellow backed tick</name>
    <name type="synonym">Dermacentor pulchellus</name>
    <dbReference type="NCBI Taxonomy" id="72859"/>
    <lineage>
        <taxon>Eukaryota</taxon>
        <taxon>Metazoa</taxon>
        <taxon>Ecdysozoa</taxon>
        <taxon>Arthropoda</taxon>
        <taxon>Chelicerata</taxon>
        <taxon>Arachnida</taxon>
        <taxon>Acari</taxon>
        <taxon>Parasitiformes</taxon>
        <taxon>Ixodida</taxon>
        <taxon>Ixodoidea</taxon>
        <taxon>Ixodidae</taxon>
        <taxon>Rhipicephalinae</taxon>
        <taxon>Rhipicephalus</taxon>
        <taxon>Rhipicephalus</taxon>
    </lineage>
</organism>
<dbReference type="PANTHER" id="PTHR10194">
    <property type="entry name" value="RAS GTPASE-ACTIVATING PROTEINS"/>
    <property type="match status" value="1"/>
</dbReference>
<dbReference type="CDD" id="cd04013">
    <property type="entry name" value="C2_SynGAP_like"/>
    <property type="match status" value="1"/>
</dbReference>